<evidence type="ECO:0000259" key="2">
    <source>
        <dbReference type="PROSITE" id="PS50158"/>
    </source>
</evidence>
<dbReference type="GO" id="GO:0003676">
    <property type="term" value="F:nucleic acid binding"/>
    <property type="evidence" value="ECO:0007669"/>
    <property type="project" value="InterPro"/>
</dbReference>
<name>A0A151INC4_9HYME</name>
<accession>A0A151INC4</accession>
<evidence type="ECO:0000256" key="1">
    <source>
        <dbReference type="PROSITE-ProRule" id="PRU00047"/>
    </source>
</evidence>
<organism evidence="3 4">
    <name type="scientific">Cyphomyrmex costatus</name>
    <dbReference type="NCBI Taxonomy" id="456900"/>
    <lineage>
        <taxon>Eukaryota</taxon>
        <taxon>Metazoa</taxon>
        <taxon>Ecdysozoa</taxon>
        <taxon>Arthropoda</taxon>
        <taxon>Hexapoda</taxon>
        <taxon>Insecta</taxon>
        <taxon>Pterygota</taxon>
        <taxon>Neoptera</taxon>
        <taxon>Endopterygota</taxon>
        <taxon>Hymenoptera</taxon>
        <taxon>Apocrita</taxon>
        <taxon>Aculeata</taxon>
        <taxon>Formicoidea</taxon>
        <taxon>Formicidae</taxon>
        <taxon>Myrmicinae</taxon>
        <taxon>Cyphomyrmex</taxon>
    </lineage>
</organism>
<dbReference type="SUPFAM" id="SSF57756">
    <property type="entry name" value="Retrovirus zinc finger-like domains"/>
    <property type="match status" value="1"/>
</dbReference>
<keyword evidence="1" id="KW-0863">Zinc-finger</keyword>
<keyword evidence="1" id="KW-0479">Metal-binding</keyword>
<dbReference type="Gene3D" id="4.10.60.10">
    <property type="entry name" value="Zinc finger, CCHC-type"/>
    <property type="match status" value="1"/>
</dbReference>
<dbReference type="SMART" id="SM00343">
    <property type="entry name" value="ZnF_C2HC"/>
    <property type="match status" value="2"/>
</dbReference>
<gene>
    <name evidence="3" type="ORF">ALC62_02474</name>
</gene>
<dbReference type="Proteomes" id="UP000078542">
    <property type="component" value="Unassembled WGS sequence"/>
</dbReference>
<sequence>MYSELMRRARENISLEDMDIRDTKITKTLKGSLAVQVYAAEARQKAKGLAEKIRELYRGNEKVKVYSPSPTGELIIWDLDETIEEEEVRQTVIKLTGMETEDIKIGSKRVMRNGMFSLWVRCPLEEAVKLSENGKIRIGWSSLRIQLLKKRPIKYFRCMARGHTRESCPSKIDRSGCCYNCGRQGHRAETCRSRAVCPVCVERGVEAGHRAGDAVCPPVYGRPVLGRIPRQGEGQKGE</sequence>
<evidence type="ECO:0000313" key="3">
    <source>
        <dbReference type="EMBL" id="KYN06572.1"/>
    </source>
</evidence>
<keyword evidence="1" id="KW-0862">Zinc</keyword>
<dbReference type="PROSITE" id="PS50158">
    <property type="entry name" value="ZF_CCHC"/>
    <property type="match status" value="1"/>
</dbReference>
<dbReference type="EMBL" id="KQ976993">
    <property type="protein sequence ID" value="KYN06572.1"/>
    <property type="molecule type" value="Genomic_DNA"/>
</dbReference>
<feature type="domain" description="CCHC-type" evidence="2">
    <location>
        <begin position="178"/>
        <end position="193"/>
    </location>
</feature>
<dbReference type="GO" id="GO:0008270">
    <property type="term" value="F:zinc ion binding"/>
    <property type="evidence" value="ECO:0007669"/>
    <property type="project" value="UniProtKB-KW"/>
</dbReference>
<keyword evidence="4" id="KW-1185">Reference proteome</keyword>
<dbReference type="InterPro" id="IPR036875">
    <property type="entry name" value="Znf_CCHC_sf"/>
</dbReference>
<dbReference type="AlphaFoldDB" id="A0A151INC4"/>
<reference evidence="3 4" key="1">
    <citation type="submission" date="2016-03" db="EMBL/GenBank/DDBJ databases">
        <title>Cyphomyrmex costatus WGS genome.</title>
        <authorList>
            <person name="Nygaard S."/>
            <person name="Hu H."/>
            <person name="Boomsma J."/>
            <person name="Zhang G."/>
        </authorList>
    </citation>
    <scope>NUCLEOTIDE SEQUENCE [LARGE SCALE GENOMIC DNA]</scope>
    <source>
        <strain evidence="3">MS0001</strain>
        <tissue evidence="3">Whole body</tissue>
    </source>
</reference>
<protein>
    <recommendedName>
        <fullName evidence="2">CCHC-type domain-containing protein</fullName>
    </recommendedName>
</protein>
<proteinExistence type="predicted"/>
<dbReference type="STRING" id="456900.A0A151INC4"/>
<evidence type="ECO:0000313" key="4">
    <source>
        <dbReference type="Proteomes" id="UP000078542"/>
    </source>
</evidence>
<dbReference type="InterPro" id="IPR001878">
    <property type="entry name" value="Znf_CCHC"/>
</dbReference>